<gene>
    <name evidence="1" type="ORF">FMOSSE_LOCUS15183</name>
</gene>
<comment type="caution">
    <text evidence="1">The sequence shown here is derived from an EMBL/GenBank/DDBJ whole genome shotgun (WGS) entry which is preliminary data.</text>
</comment>
<feature type="non-terminal residue" evidence="1">
    <location>
        <position position="1"/>
    </location>
</feature>
<dbReference type="AlphaFoldDB" id="A0A9N9I7S9"/>
<proteinExistence type="predicted"/>
<name>A0A9N9I7S9_FUNMO</name>
<feature type="non-terminal residue" evidence="1">
    <location>
        <position position="223"/>
    </location>
</feature>
<evidence type="ECO:0000313" key="1">
    <source>
        <dbReference type="EMBL" id="CAG8723704.1"/>
    </source>
</evidence>
<protein>
    <submittedName>
        <fullName evidence="1">13363_t:CDS:1</fullName>
    </submittedName>
</protein>
<dbReference type="EMBL" id="CAJVPP010014302">
    <property type="protein sequence ID" value="CAG8723704.1"/>
    <property type="molecule type" value="Genomic_DNA"/>
</dbReference>
<accession>A0A9N9I7S9</accession>
<sequence>EEETLSQRRVLQKRSQINYAESDAEMNSDSDYVIKGKFKKEGEEADQASNLTPNKPILTRMMYDEYFPYLICAFNNTINYLKKITENKTFMEIKKILQMNDQLILQKSFIRKLKVIFETDYSKIESKIIEETTIKDSDQTEDARFNFFIWNTLLNFAANFRYKILKVLDCDMSERTFIIECLSPIFCALQNAFSDIKYGWIEKDVTSIKVANNMFEYDISSRK</sequence>
<dbReference type="Proteomes" id="UP000789375">
    <property type="component" value="Unassembled WGS sequence"/>
</dbReference>
<organism evidence="1 2">
    <name type="scientific">Funneliformis mosseae</name>
    <name type="common">Endomycorrhizal fungus</name>
    <name type="synonym">Glomus mosseae</name>
    <dbReference type="NCBI Taxonomy" id="27381"/>
    <lineage>
        <taxon>Eukaryota</taxon>
        <taxon>Fungi</taxon>
        <taxon>Fungi incertae sedis</taxon>
        <taxon>Mucoromycota</taxon>
        <taxon>Glomeromycotina</taxon>
        <taxon>Glomeromycetes</taxon>
        <taxon>Glomerales</taxon>
        <taxon>Glomeraceae</taxon>
        <taxon>Funneliformis</taxon>
    </lineage>
</organism>
<reference evidence="1" key="1">
    <citation type="submission" date="2021-06" db="EMBL/GenBank/DDBJ databases">
        <authorList>
            <person name="Kallberg Y."/>
            <person name="Tangrot J."/>
            <person name="Rosling A."/>
        </authorList>
    </citation>
    <scope>NUCLEOTIDE SEQUENCE</scope>
    <source>
        <strain evidence="1">87-6 pot B 2015</strain>
    </source>
</reference>
<evidence type="ECO:0000313" key="2">
    <source>
        <dbReference type="Proteomes" id="UP000789375"/>
    </source>
</evidence>
<keyword evidence="2" id="KW-1185">Reference proteome</keyword>